<dbReference type="Proteomes" id="UP000654075">
    <property type="component" value="Unassembled WGS sequence"/>
</dbReference>
<accession>A0A813GDN9</accession>
<proteinExistence type="predicted"/>
<comment type="caution">
    <text evidence="1">The sequence shown here is derived from an EMBL/GenBank/DDBJ whole genome shotgun (WGS) entry which is preliminary data.</text>
</comment>
<name>A0A813GDN9_POLGL</name>
<evidence type="ECO:0000313" key="2">
    <source>
        <dbReference type="Proteomes" id="UP000654075"/>
    </source>
</evidence>
<evidence type="ECO:0000313" key="1">
    <source>
        <dbReference type="EMBL" id="CAE8620994.1"/>
    </source>
</evidence>
<dbReference type="EMBL" id="CAJNNV010027624">
    <property type="protein sequence ID" value="CAE8620994.1"/>
    <property type="molecule type" value="Genomic_DNA"/>
</dbReference>
<gene>
    <name evidence="1" type="ORF">PGLA1383_LOCUS38518</name>
</gene>
<sequence length="146" mass="14748">MVTRVGAHCFSATRVRGHCLSATRVSRVACSSDARGGVDTAVEAQYIGGARACGVLCGMGTVRLSVACHGCDAKVVDAASHAHWVGGNCLAATRMSGVAASFAAGRCVETAIEAHRTLVAQGLSASCVACGQCVSALHAMAATPRW</sequence>
<reference evidence="1" key="1">
    <citation type="submission" date="2021-02" db="EMBL/GenBank/DDBJ databases">
        <authorList>
            <person name="Dougan E. K."/>
            <person name="Rhodes N."/>
            <person name="Thang M."/>
            <person name="Chan C."/>
        </authorList>
    </citation>
    <scope>NUCLEOTIDE SEQUENCE</scope>
</reference>
<dbReference type="AlphaFoldDB" id="A0A813GDN9"/>
<protein>
    <submittedName>
        <fullName evidence="1">Uncharacterized protein</fullName>
    </submittedName>
</protein>
<organism evidence="1 2">
    <name type="scientific">Polarella glacialis</name>
    <name type="common">Dinoflagellate</name>
    <dbReference type="NCBI Taxonomy" id="89957"/>
    <lineage>
        <taxon>Eukaryota</taxon>
        <taxon>Sar</taxon>
        <taxon>Alveolata</taxon>
        <taxon>Dinophyceae</taxon>
        <taxon>Suessiales</taxon>
        <taxon>Suessiaceae</taxon>
        <taxon>Polarella</taxon>
    </lineage>
</organism>
<keyword evidence="2" id="KW-1185">Reference proteome</keyword>